<comment type="similarity">
    <text evidence="1">Belongs to the AHA1 family.</text>
</comment>
<dbReference type="RefSeq" id="WP_075740924.1">
    <property type="nucleotide sequence ID" value="NZ_CP016076.1"/>
</dbReference>
<dbReference type="AlphaFoldDB" id="A0AAC9LEA6"/>
<dbReference type="CDD" id="cd08899">
    <property type="entry name" value="SRPBCC_CalC_Aha1-like_6"/>
    <property type="match status" value="1"/>
</dbReference>
<evidence type="ECO:0000259" key="2">
    <source>
        <dbReference type="Pfam" id="PF08327"/>
    </source>
</evidence>
<dbReference type="InterPro" id="IPR023393">
    <property type="entry name" value="START-like_dom_sf"/>
</dbReference>
<dbReference type="SUPFAM" id="SSF55961">
    <property type="entry name" value="Bet v1-like"/>
    <property type="match status" value="1"/>
</dbReference>
<evidence type="ECO:0000313" key="3">
    <source>
        <dbReference type="EMBL" id="APU15137.1"/>
    </source>
</evidence>
<dbReference type="Proteomes" id="UP000185511">
    <property type="component" value="Chromosome"/>
</dbReference>
<sequence length="199" mass="21375">MSRLKDTDVVTGTRREISAHDTATGEALTMRRRYAAHVSDVWDACTDPDRLARFFMRPDGDLRVGGRFSFPGNAHGEILRCEPPWLLVVSWIYGVPGGEQVELRLSPDEDGGTLLELRHSAPDGLLDRVVNDPDSGAWGIGAGWELGLIALEASLREELPGLESASVQDSPEFAAVAELAERVSAAWAAALTAAGVDPA</sequence>
<gene>
    <name evidence="3" type="ORF">UA74_15420</name>
</gene>
<dbReference type="KEGG" id="acad:UA74_15420"/>
<keyword evidence="4" id="KW-1185">Reference proteome</keyword>
<evidence type="ECO:0000313" key="4">
    <source>
        <dbReference type="Proteomes" id="UP000185511"/>
    </source>
</evidence>
<evidence type="ECO:0000256" key="1">
    <source>
        <dbReference type="ARBA" id="ARBA00006817"/>
    </source>
</evidence>
<accession>A0AAC9LEA6</accession>
<name>A0AAC9LEA6_9PSEU</name>
<reference evidence="4" key="1">
    <citation type="submission" date="2016-06" db="EMBL/GenBank/DDBJ databases">
        <title>Complete genome sequence of Actinoalloteichus fjordicus DSM 46855 (=ADI127-17), type strain of the new species Actinoalloteichus fjordicus.</title>
        <authorList>
            <person name="Ruckert C."/>
            <person name="Nouioui I."/>
            <person name="Willmese J."/>
            <person name="van Wezel G."/>
            <person name="Klenk H.-P."/>
            <person name="Kalinowski J."/>
            <person name="Zotchev S.B."/>
        </authorList>
    </citation>
    <scope>NUCLEOTIDE SEQUENCE [LARGE SCALE GENOMIC DNA]</scope>
    <source>
        <strain evidence="4">ADI127-7</strain>
    </source>
</reference>
<feature type="domain" description="Activator of Hsp90 ATPase homologue 1/2-like C-terminal" evidence="2">
    <location>
        <begin position="36"/>
        <end position="129"/>
    </location>
</feature>
<organism evidence="3 4">
    <name type="scientific">Actinoalloteichus fjordicus</name>
    <dbReference type="NCBI Taxonomy" id="1612552"/>
    <lineage>
        <taxon>Bacteria</taxon>
        <taxon>Bacillati</taxon>
        <taxon>Actinomycetota</taxon>
        <taxon>Actinomycetes</taxon>
        <taxon>Pseudonocardiales</taxon>
        <taxon>Pseudonocardiaceae</taxon>
        <taxon>Actinoalloteichus</taxon>
    </lineage>
</organism>
<protein>
    <recommendedName>
        <fullName evidence="2">Activator of Hsp90 ATPase homologue 1/2-like C-terminal domain-containing protein</fullName>
    </recommendedName>
</protein>
<dbReference type="Pfam" id="PF08327">
    <property type="entry name" value="AHSA1"/>
    <property type="match status" value="1"/>
</dbReference>
<dbReference type="InterPro" id="IPR013538">
    <property type="entry name" value="ASHA1/2-like_C"/>
</dbReference>
<proteinExistence type="inferred from homology"/>
<dbReference type="Gene3D" id="3.30.530.20">
    <property type="match status" value="1"/>
</dbReference>
<dbReference type="EMBL" id="CP016076">
    <property type="protein sequence ID" value="APU15137.1"/>
    <property type="molecule type" value="Genomic_DNA"/>
</dbReference>